<organism evidence="1 2">
    <name type="scientific">Nakamurella multipartita (strain ATCC 700099 / DSM 44233 / CIP 104796 / JCM 9543 / NBRC 105858 / Y-104)</name>
    <name type="common">Microsphaera multipartita</name>
    <dbReference type="NCBI Taxonomy" id="479431"/>
    <lineage>
        <taxon>Bacteria</taxon>
        <taxon>Bacillati</taxon>
        <taxon>Actinomycetota</taxon>
        <taxon>Actinomycetes</taxon>
        <taxon>Nakamurellales</taxon>
        <taxon>Nakamurellaceae</taxon>
        <taxon>Nakamurella</taxon>
    </lineage>
</organism>
<dbReference type="eggNOG" id="COG2345">
    <property type="taxonomic scope" value="Bacteria"/>
</dbReference>
<evidence type="ECO:0000313" key="2">
    <source>
        <dbReference type="Proteomes" id="UP000002218"/>
    </source>
</evidence>
<dbReference type="STRING" id="479431.Namu_3645"/>
<dbReference type="HOGENOM" id="CLU_078469_1_1_11"/>
<protein>
    <submittedName>
        <fullName evidence="1">Putative transcriptional regulator</fullName>
    </submittedName>
</protein>
<reference evidence="2" key="1">
    <citation type="submission" date="2009-09" db="EMBL/GenBank/DDBJ databases">
        <title>The complete genome of Nakamurella multipartita DSM 44233.</title>
        <authorList>
            <consortium name="US DOE Joint Genome Institute (JGI-PGF)"/>
            <person name="Lucas S."/>
            <person name="Copeland A."/>
            <person name="Lapidus A."/>
            <person name="Glavina del Rio T."/>
            <person name="Dalin E."/>
            <person name="Tice H."/>
            <person name="Bruce D."/>
            <person name="Goodwin L."/>
            <person name="Pitluck S."/>
            <person name="Kyrpides N."/>
            <person name="Mavromatis K."/>
            <person name="Ivanova N."/>
            <person name="Ovchinnikova G."/>
            <person name="Sims D."/>
            <person name="Meincke L."/>
            <person name="Brettin T."/>
            <person name="Detter J.C."/>
            <person name="Han C."/>
            <person name="Larimer F."/>
            <person name="Land M."/>
            <person name="Hauser L."/>
            <person name="Markowitz V."/>
            <person name="Cheng J.-F."/>
            <person name="Hugenholtz P."/>
            <person name="Woyke T."/>
            <person name="Wu D."/>
            <person name="Klenk H.-P."/>
            <person name="Eisen J.A."/>
        </authorList>
    </citation>
    <scope>NUCLEOTIDE SEQUENCE [LARGE SCALE GENOMIC DNA]</scope>
    <source>
        <strain evidence="2">ATCC 700099 / DSM 44233 / CIP 104796 / JCM 9543 / NBRC 105858 / Y-104</strain>
    </source>
</reference>
<dbReference type="InterPro" id="IPR036390">
    <property type="entry name" value="WH_DNA-bd_sf"/>
</dbReference>
<dbReference type="SUPFAM" id="SSF46785">
    <property type="entry name" value="Winged helix' DNA-binding domain"/>
    <property type="match status" value="1"/>
</dbReference>
<evidence type="ECO:0000313" key="1">
    <source>
        <dbReference type="EMBL" id="ACV79957.1"/>
    </source>
</evidence>
<dbReference type="AlphaFoldDB" id="C8XFI0"/>
<reference evidence="1 2" key="2">
    <citation type="journal article" date="2010" name="Stand. Genomic Sci.">
        <title>Complete genome sequence of Nakamurella multipartita type strain (Y-104).</title>
        <authorList>
            <person name="Tice H."/>
            <person name="Mayilraj S."/>
            <person name="Sims D."/>
            <person name="Lapidus A."/>
            <person name="Nolan M."/>
            <person name="Lucas S."/>
            <person name="Glavina Del Rio T."/>
            <person name="Copeland A."/>
            <person name="Cheng J.F."/>
            <person name="Meincke L."/>
            <person name="Bruce D."/>
            <person name="Goodwin L."/>
            <person name="Pitluck S."/>
            <person name="Ivanova N."/>
            <person name="Mavromatis K."/>
            <person name="Ovchinnikova G."/>
            <person name="Pati A."/>
            <person name="Chen A."/>
            <person name="Palaniappan K."/>
            <person name="Land M."/>
            <person name="Hauser L."/>
            <person name="Chang Y.J."/>
            <person name="Jeffries C.D."/>
            <person name="Detter J.C."/>
            <person name="Brettin T."/>
            <person name="Rohde M."/>
            <person name="Goker M."/>
            <person name="Bristow J."/>
            <person name="Eisen J.A."/>
            <person name="Markowitz V."/>
            <person name="Hugenholtz P."/>
            <person name="Kyrpides N.C."/>
            <person name="Klenk H.P."/>
            <person name="Chen F."/>
        </authorList>
    </citation>
    <scope>NUCLEOTIDE SEQUENCE [LARGE SCALE GENOMIC DNA]</scope>
    <source>
        <strain evidence="2">ATCC 700099 / DSM 44233 / CIP 104796 / JCM 9543 / NBRC 105858 / Y-104</strain>
    </source>
</reference>
<dbReference type="Gene3D" id="1.10.10.10">
    <property type="entry name" value="Winged helix-like DNA-binding domain superfamily/Winged helix DNA-binding domain"/>
    <property type="match status" value="1"/>
</dbReference>
<dbReference type="Pfam" id="PF12840">
    <property type="entry name" value="HTH_20"/>
    <property type="match status" value="1"/>
</dbReference>
<sequence>MAAQDFADRVTGLAALADPVRRELYLFVAAQSEPVSRDRAAEGVAVPRHTAKFHLDKLVEQGLLDTEFQRLSGRRGPGAGRPTKLYRRSGRELSVTLPERRYDLAGQLFAQAIDDSTRAGAPVLDAVHTAAAEYGRTLGTQARQALGPRPGPAQRAAAVCAVLAAHGYEPRRVDSSVILVNCPFDALARDHTDLVCGMNLALLGAVADRVGDGTLTARLDPADDRCCVVLNTP</sequence>
<dbReference type="InParanoid" id="C8XFI0"/>
<accession>C8XFI0</accession>
<dbReference type="InterPro" id="IPR036388">
    <property type="entry name" value="WH-like_DNA-bd_sf"/>
</dbReference>
<dbReference type="KEGG" id="nml:Namu_3645"/>
<proteinExistence type="predicted"/>
<keyword evidence="2" id="KW-1185">Reference proteome</keyword>
<dbReference type="Proteomes" id="UP000002218">
    <property type="component" value="Chromosome"/>
</dbReference>
<dbReference type="OrthoDB" id="3399802at2"/>
<gene>
    <name evidence="1" type="ordered locus">Namu_3645</name>
</gene>
<dbReference type="RefSeq" id="WP_015748798.1">
    <property type="nucleotide sequence ID" value="NC_013235.1"/>
</dbReference>
<dbReference type="EMBL" id="CP001737">
    <property type="protein sequence ID" value="ACV79957.1"/>
    <property type="molecule type" value="Genomic_DNA"/>
</dbReference>
<name>C8XFI0_NAKMY</name>